<name>A0A850H175_9SPHN</name>
<keyword evidence="4" id="KW-1185">Reference proteome</keyword>
<keyword evidence="2" id="KW-0812">Transmembrane</keyword>
<reference evidence="3 4" key="1">
    <citation type="submission" date="2020-06" db="EMBL/GenBank/DDBJ databases">
        <title>Altererythrobacter sp. HHU K3-1.</title>
        <authorList>
            <person name="Zhang D."/>
            <person name="Xue H."/>
        </authorList>
    </citation>
    <scope>NUCLEOTIDE SEQUENCE [LARGE SCALE GENOMIC DNA]</scope>
    <source>
        <strain evidence="3 4">HHU K3-1</strain>
    </source>
</reference>
<comment type="caution">
    <text evidence="3">The sequence shown here is derived from an EMBL/GenBank/DDBJ whole genome shotgun (WGS) entry which is preliminary data.</text>
</comment>
<feature type="region of interest" description="Disordered" evidence="1">
    <location>
        <begin position="1"/>
        <end position="26"/>
    </location>
</feature>
<proteinExistence type="predicted"/>
<evidence type="ECO:0000256" key="1">
    <source>
        <dbReference type="SAM" id="MobiDB-lite"/>
    </source>
</evidence>
<dbReference type="AlphaFoldDB" id="A0A850H175"/>
<sequence>MTEERITETRDDLGNTHTHTTVIHDGPRDSGGAGKWVFLLILLVAVIAAIYFFSQMSSAEAGKDQAVADAAGQVGDAAQQAGDAVTNAANNLTN</sequence>
<evidence type="ECO:0000256" key="2">
    <source>
        <dbReference type="SAM" id="Phobius"/>
    </source>
</evidence>
<feature type="transmembrane region" description="Helical" evidence="2">
    <location>
        <begin position="36"/>
        <end position="53"/>
    </location>
</feature>
<organism evidence="3 4">
    <name type="scientific">Qipengyuania atrilutea</name>
    <dbReference type="NCBI Taxonomy" id="2744473"/>
    <lineage>
        <taxon>Bacteria</taxon>
        <taxon>Pseudomonadati</taxon>
        <taxon>Pseudomonadota</taxon>
        <taxon>Alphaproteobacteria</taxon>
        <taxon>Sphingomonadales</taxon>
        <taxon>Erythrobacteraceae</taxon>
        <taxon>Qipengyuania</taxon>
    </lineage>
</organism>
<dbReference type="RefSeq" id="WP_176265995.1">
    <property type="nucleotide sequence ID" value="NZ_JABWGV010000001.1"/>
</dbReference>
<accession>A0A850H175</accession>
<keyword evidence="2" id="KW-0472">Membrane</keyword>
<keyword evidence="2" id="KW-1133">Transmembrane helix</keyword>
<evidence type="ECO:0000313" key="3">
    <source>
        <dbReference type="EMBL" id="NVD43688.1"/>
    </source>
</evidence>
<protein>
    <submittedName>
        <fullName evidence="3">Uncharacterized protein</fullName>
    </submittedName>
</protein>
<dbReference type="Proteomes" id="UP000561438">
    <property type="component" value="Unassembled WGS sequence"/>
</dbReference>
<evidence type="ECO:0000313" key="4">
    <source>
        <dbReference type="Proteomes" id="UP000561438"/>
    </source>
</evidence>
<feature type="compositionally biased region" description="Basic and acidic residues" evidence="1">
    <location>
        <begin position="1"/>
        <end position="14"/>
    </location>
</feature>
<gene>
    <name evidence="3" type="ORF">HUV48_01485</name>
</gene>
<dbReference type="EMBL" id="JABWGV010000001">
    <property type="protein sequence ID" value="NVD43688.1"/>
    <property type="molecule type" value="Genomic_DNA"/>
</dbReference>